<protein>
    <submittedName>
        <fullName evidence="1">Uncharacterized protein</fullName>
    </submittedName>
</protein>
<dbReference type="RefSeq" id="WP_200276573.1">
    <property type="nucleotide sequence ID" value="NZ_JAENII010000002.1"/>
</dbReference>
<name>A0A934R8Y6_9BACT</name>
<reference evidence="1" key="1">
    <citation type="submission" date="2021-01" db="EMBL/GenBank/DDBJ databases">
        <title>Modified the classification status of verrucomicrobia.</title>
        <authorList>
            <person name="Feng X."/>
        </authorList>
    </citation>
    <scope>NUCLEOTIDE SEQUENCE</scope>
    <source>
        <strain evidence="1">KCTC 22201</strain>
    </source>
</reference>
<dbReference type="EMBL" id="JAENII010000002">
    <property type="protein sequence ID" value="MBK1826148.1"/>
    <property type="molecule type" value="Genomic_DNA"/>
</dbReference>
<evidence type="ECO:0000313" key="2">
    <source>
        <dbReference type="Proteomes" id="UP000658278"/>
    </source>
</evidence>
<organism evidence="1 2">
    <name type="scientific">Haloferula rosea</name>
    <dbReference type="NCBI Taxonomy" id="490093"/>
    <lineage>
        <taxon>Bacteria</taxon>
        <taxon>Pseudomonadati</taxon>
        <taxon>Verrucomicrobiota</taxon>
        <taxon>Verrucomicrobiia</taxon>
        <taxon>Verrucomicrobiales</taxon>
        <taxon>Verrucomicrobiaceae</taxon>
        <taxon>Haloferula</taxon>
    </lineage>
</organism>
<evidence type="ECO:0000313" key="1">
    <source>
        <dbReference type="EMBL" id="MBK1826148.1"/>
    </source>
</evidence>
<comment type="caution">
    <text evidence="1">The sequence shown here is derived from an EMBL/GenBank/DDBJ whole genome shotgun (WGS) entry which is preliminary data.</text>
</comment>
<gene>
    <name evidence="1" type="ORF">JIN81_03895</name>
</gene>
<dbReference type="Proteomes" id="UP000658278">
    <property type="component" value="Unassembled WGS sequence"/>
</dbReference>
<dbReference type="AlphaFoldDB" id="A0A934R8Y6"/>
<accession>A0A934R8Y6</accession>
<sequence>MRRDAWKDGAELVHPVRSHWRDNPPSMELLHRCPPDKPMRYLAENWKLALDTGLVASSTKIADQVGLSDSRVRQIVRQAP</sequence>
<proteinExistence type="predicted"/>
<keyword evidence="2" id="KW-1185">Reference proteome</keyword>